<feature type="region of interest" description="Disordered" evidence="1">
    <location>
        <begin position="226"/>
        <end position="247"/>
    </location>
</feature>
<feature type="chain" id="PRO_5022829916" description="BON domain protein" evidence="2">
    <location>
        <begin position="26"/>
        <end position="247"/>
    </location>
</feature>
<proteinExistence type="predicted"/>
<feature type="signal peptide" evidence="2">
    <location>
        <begin position="1"/>
        <end position="25"/>
    </location>
</feature>
<keyword evidence="2" id="KW-0732">Signal</keyword>
<evidence type="ECO:0000313" key="3">
    <source>
        <dbReference type="EMBL" id="TWT35159.1"/>
    </source>
</evidence>
<dbReference type="RefSeq" id="WP_146561116.1">
    <property type="nucleotide sequence ID" value="NZ_SIHJ01000001.1"/>
</dbReference>
<evidence type="ECO:0000256" key="1">
    <source>
        <dbReference type="SAM" id="MobiDB-lite"/>
    </source>
</evidence>
<feature type="region of interest" description="Disordered" evidence="1">
    <location>
        <begin position="117"/>
        <end position="146"/>
    </location>
</feature>
<reference evidence="3 4" key="1">
    <citation type="submission" date="2019-02" db="EMBL/GenBank/DDBJ databases">
        <title>Deep-cultivation of Planctomycetes and their phenomic and genomic characterization uncovers novel biology.</title>
        <authorList>
            <person name="Wiegand S."/>
            <person name="Jogler M."/>
            <person name="Boedeker C."/>
            <person name="Pinto D."/>
            <person name="Vollmers J."/>
            <person name="Rivas-Marin E."/>
            <person name="Kohn T."/>
            <person name="Peeters S.H."/>
            <person name="Heuer A."/>
            <person name="Rast P."/>
            <person name="Oberbeckmann S."/>
            <person name="Bunk B."/>
            <person name="Jeske O."/>
            <person name="Meyerdierks A."/>
            <person name="Storesund J.E."/>
            <person name="Kallscheuer N."/>
            <person name="Luecker S."/>
            <person name="Lage O.M."/>
            <person name="Pohl T."/>
            <person name="Merkel B.J."/>
            <person name="Hornburger P."/>
            <person name="Mueller R.-W."/>
            <person name="Bruemmer F."/>
            <person name="Labrenz M."/>
            <person name="Spormann A.M."/>
            <person name="Op Den Camp H."/>
            <person name="Overmann J."/>
            <person name="Amann R."/>
            <person name="Jetten M.S.M."/>
            <person name="Mascher T."/>
            <person name="Medema M.H."/>
            <person name="Devos D.P."/>
            <person name="Kaster A.-K."/>
            <person name="Ovreas L."/>
            <person name="Rohde M."/>
            <person name="Galperin M.Y."/>
            <person name="Jogler C."/>
        </authorList>
    </citation>
    <scope>NUCLEOTIDE SEQUENCE [LARGE SCALE GENOMIC DNA]</scope>
    <source>
        <strain evidence="3 4">KOR34</strain>
    </source>
</reference>
<protein>
    <recommendedName>
        <fullName evidence="5">BON domain protein</fullName>
    </recommendedName>
</protein>
<organism evidence="3 4">
    <name type="scientific">Posidoniimonas corsicana</name>
    <dbReference type="NCBI Taxonomy" id="1938618"/>
    <lineage>
        <taxon>Bacteria</taxon>
        <taxon>Pseudomonadati</taxon>
        <taxon>Planctomycetota</taxon>
        <taxon>Planctomycetia</taxon>
        <taxon>Pirellulales</taxon>
        <taxon>Lacipirellulaceae</taxon>
        <taxon>Posidoniimonas</taxon>
    </lineage>
</organism>
<accession>A0A5C5VBF3</accession>
<evidence type="ECO:0000313" key="4">
    <source>
        <dbReference type="Proteomes" id="UP000316714"/>
    </source>
</evidence>
<sequence precursor="true">MSAQNRIIATLVAFSLAAVGSDALAQRNSTTGGGGSSLFGGAGNSFGGGAGGFGGGGSVAGPGRIGGGAGGFGQGGQGGFGGAGGLGQGFGAGGAQGGNTFVGRDSADVADFFNSRNPLAGQAAGRGTQTRAAMERGRGVNSEDNARPPVLVKVSLGFAPPPQPLAYQAEPTAARLNSMITRHGFDDARIELVDGVAVLSGSVVSESNRRVLTRLARLEPGVSRVEDRTTLVSDDGEPAPLPTPGAN</sequence>
<keyword evidence="4" id="KW-1185">Reference proteome</keyword>
<evidence type="ECO:0008006" key="5">
    <source>
        <dbReference type="Google" id="ProtNLM"/>
    </source>
</evidence>
<dbReference type="AlphaFoldDB" id="A0A5C5VBF3"/>
<evidence type="ECO:0000256" key="2">
    <source>
        <dbReference type="SAM" id="SignalP"/>
    </source>
</evidence>
<dbReference type="EMBL" id="SIHJ01000001">
    <property type="protein sequence ID" value="TWT35159.1"/>
    <property type="molecule type" value="Genomic_DNA"/>
</dbReference>
<comment type="caution">
    <text evidence="3">The sequence shown here is derived from an EMBL/GenBank/DDBJ whole genome shotgun (WGS) entry which is preliminary data.</text>
</comment>
<name>A0A5C5VBF3_9BACT</name>
<dbReference type="OrthoDB" id="291345at2"/>
<dbReference type="Proteomes" id="UP000316714">
    <property type="component" value="Unassembled WGS sequence"/>
</dbReference>
<gene>
    <name evidence="3" type="ORF">KOR34_00460</name>
</gene>